<accession>A0A0P1AIV6</accession>
<dbReference type="Proteomes" id="UP000054928">
    <property type="component" value="Unassembled WGS sequence"/>
</dbReference>
<evidence type="ECO:0000313" key="1">
    <source>
        <dbReference type="EMBL" id="CEG41086.1"/>
    </source>
</evidence>
<dbReference type="GeneID" id="36406309"/>
<protein>
    <submittedName>
        <fullName evidence="1">Uncharacterized protein</fullName>
    </submittedName>
</protein>
<evidence type="ECO:0000313" key="2">
    <source>
        <dbReference type="Proteomes" id="UP000054928"/>
    </source>
</evidence>
<dbReference type="AlphaFoldDB" id="A0A0P1AIV6"/>
<dbReference type="EMBL" id="CCYD01000524">
    <property type="protein sequence ID" value="CEG41086.1"/>
    <property type="molecule type" value="Genomic_DNA"/>
</dbReference>
<name>A0A0P1AIV6_PLAHL</name>
<organism evidence="1 2">
    <name type="scientific">Plasmopara halstedii</name>
    <name type="common">Downy mildew of sunflower</name>
    <dbReference type="NCBI Taxonomy" id="4781"/>
    <lineage>
        <taxon>Eukaryota</taxon>
        <taxon>Sar</taxon>
        <taxon>Stramenopiles</taxon>
        <taxon>Oomycota</taxon>
        <taxon>Peronosporomycetes</taxon>
        <taxon>Peronosporales</taxon>
        <taxon>Peronosporaceae</taxon>
        <taxon>Plasmopara</taxon>
    </lineage>
</organism>
<sequence length="73" mass="8348">MKLLAEPDDVLCLVLDFDVEVDLVEGVLIDVKFKTTFCRNSLRLMAFCLNSLRLTVSYLNSLHLKSIHLKSIH</sequence>
<keyword evidence="2" id="KW-1185">Reference proteome</keyword>
<dbReference type="RefSeq" id="XP_024577455.1">
    <property type="nucleotide sequence ID" value="XM_024726817.1"/>
</dbReference>
<proteinExistence type="predicted"/>
<reference evidence="2" key="1">
    <citation type="submission" date="2014-09" db="EMBL/GenBank/DDBJ databases">
        <authorList>
            <person name="Sharma Rahul"/>
            <person name="Thines Marco"/>
        </authorList>
    </citation>
    <scope>NUCLEOTIDE SEQUENCE [LARGE SCALE GENOMIC DNA]</scope>
</reference>